<dbReference type="InterPro" id="IPR000700">
    <property type="entry name" value="PAS-assoc_C"/>
</dbReference>
<evidence type="ECO:0000256" key="6">
    <source>
        <dbReference type="ARBA" id="ARBA00022777"/>
    </source>
</evidence>
<dbReference type="PANTHER" id="PTHR43065:SF10">
    <property type="entry name" value="PEROXIDE STRESS-ACTIVATED HISTIDINE KINASE MAK3"/>
    <property type="match status" value="1"/>
</dbReference>
<evidence type="ECO:0000256" key="3">
    <source>
        <dbReference type="ARBA" id="ARBA00022553"/>
    </source>
</evidence>
<evidence type="ECO:0000313" key="9">
    <source>
        <dbReference type="EMBL" id="QIJ71120.1"/>
    </source>
</evidence>
<dbReference type="CDD" id="cd00130">
    <property type="entry name" value="PAS"/>
    <property type="match status" value="1"/>
</dbReference>
<dbReference type="InterPro" id="IPR003661">
    <property type="entry name" value="HisK_dim/P_dom"/>
</dbReference>
<dbReference type="InterPro" id="IPR003594">
    <property type="entry name" value="HATPase_dom"/>
</dbReference>
<reference evidence="9 10" key="1">
    <citation type="submission" date="2020-02" db="EMBL/GenBank/DDBJ databases">
        <title>Genome analysis of Thermosulfuriphilus ammonigenes ST65T, an anaerobic thermophilic chemolithoautotrophic bacterium isolated from a deep-sea hydrothermal vent.</title>
        <authorList>
            <person name="Slobodkina G."/>
            <person name="Allioux M."/>
            <person name="Merkel A."/>
            <person name="Alain K."/>
            <person name="Jebbar M."/>
            <person name="Slobodkin A."/>
        </authorList>
    </citation>
    <scope>NUCLEOTIDE SEQUENCE [LARGE SCALE GENOMIC DNA]</scope>
    <source>
        <strain evidence="9 10">ST65</strain>
    </source>
</reference>
<dbReference type="PROSITE" id="PS50109">
    <property type="entry name" value="HIS_KIN"/>
    <property type="match status" value="1"/>
</dbReference>
<keyword evidence="3" id="KW-0597">Phosphoprotein</keyword>
<organism evidence="9 10">
    <name type="scientific">Thermosulfuriphilus ammonigenes</name>
    <dbReference type="NCBI Taxonomy" id="1936021"/>
    <lineage>
        <taxon>Bacteria</taxon>
        <taxon>Pseudomonadati</taxon>
        <taxon>Thermodesulfobacteriota</taxon>
        <taxon>Thermodesulfobacteria</taxon>
        <taxon>Thermodesulfobacteriales</taxon>
        <taxon>Thermodesulfobacteriaceae</taxon>
        <taxon>Thermosulfuriphilus</taxon>
    </lineage>
</organism>
<evidence type="ECO:0000256" key="8">
    <source>
        <dbReference type="ARBA" id="ARBA00023012"/>
    </source>
</evidence>
<evidence type="ECO:0000256" key="1">
    <source>
        <dbReference type="ARBA" id="ARBA00000085"/>
    </source>
</evidence>
<dbReference type="NCBIfam" id="TIGR00229">
    <property type="entry name" value="sensory_box"/>
    <property type="match status" value="1"/>
</dbReference>
<dbReference type="PROSITE" id="PS50113">
    <property type="entry name" value="PAC"/>
    <property type="match status" value="1"/>
</dbReference>
<dbReference type="GO" id="GO:0005524">
    <property type="term" value="F:ATP binding"/>
    <property type="evidence" value="ECO:0007669"/>
    <property type="project" value="UniProtKB-KW"/>
</dbReference>
<proteinExistence type="predicted"/>
<dbReference type="SMART" id="SM00387">
    <property type="entry name" value="HATPase_c"/>
    <property type="match status" value="1"/>
</dbReference>
<evidence type="ECO:0000313" key="10">
    <source>
        <dbReference type="Proteomes" id="UP000502179"/>
    </source>
</evidence>
<dbReference type="Pfam" id="PF00512">
    <property type="entry name" value="HisKA"/>
    <property type="match status" value="1"/>
</dbReference>
<dbReference type="Gene3D" id="3.30.565.10">
    <property type="entry name" value="Histidine kinase-like ATPase, C-terminal domain"/>
    <property type="match status" value="1"/>
</dbReference>
<dbReference type="InterPro" id="IPR035965">
    <property type="entry name" value="PAS-like_dom_sf"/>
</dbReference>
<dbReference type="InterPro" id="IPR036097">
    <property type="entry name" value="HisK_dim/P_sf"/>
</dbReference>
<dbReference type="SMART" id="SM00388">
    <property type="entry name" value="HisKA"/>
    <property type="match status" value="1"/>
</dbReference>
<keyword evidence="8" id="KW-0902">Two-component regulatory system</keyword>
<dbReference type="SUPFAM" id="SSF47384">
    <property type="entry name" value="Homodimeric domain of signal transducing histidine kinase"/>
    <property type="match status" value="1"/>
</dbReference>
<dbReference type="KEGG" id="tav:G4V39_02010"/>
<dbReference type="SMART" id="SM00091">
    <property type="entry name" value="PAS"/>
    <property type="match status" value="1"/>
</dbReference>
<dbReference type="PROSITE" id="PS50112">
    <property type="entry name" value="PAS"/>
    <property type="match status" value="1"/>
</dbReference>
<accession>A0A6G7PU25</accession>
<name>A0A6G7PU25_9BACT</name>
<evidence type="ECO:0000256" key="4">
    <source>
        <dbReference type="ARBA" id="ARBA00022679"/>
    </source>
</evidence>
<dbReference type="InterPro" id="IPR036890">
    <property type="entry name" value="HATPase_C_sf"/>
</dbReference>
<dbReference type="RefSeq" id="WP_166031342.1">
    <property type="nucleotide sequence ID" value="NZ_CP048877.1"/>
</dbReference>
<dbReference type="SUPFAM" id="SSF55785">
    <property type="entry name" value="PYP-like sensor domain (PAS domain)"/>
    <property type="match status" value="1"/>
</dbReference>
<keyword evidence="4" id="KW-0808">Transferase</keyword>
<dbReference type="EMBL" id="CP048877">
    <property type="protein sequence ID" value="QIJ71120.1"/>
    <property type="molecule type" value="Genomic_DNA"/>
</dbReference>
<dbReference type="Pfam" id="PF02518">
    <property type="entry name" value="HATPase_c"/>
    <property type="match status" value="1"/>
</dbReference>
<evidence type="ECO:0000256" key="7">
    <source>
        <dbReference type="ARBA" id="ARBA00022840"/>
    </source>
</evidence>
<protein>
    <recommendedName>
        <fullName evidence="2">histidine kinase</fullName>
        <ecNumber evidence="2">2.7.13.3</ecNumber>
    </recommendedName>
</protein>
<dbReference type="PRINTS" id="PR00344">
    <property type="entry name" value="BCTRLSENSOR"/>
</dbReference>
<keyword evidence="6" id="KW-0418">Kinase</keyword>
<dbReference type="InterPro" id="IPR004358">
    <property type="entry name" value="Sig_transdc_His_kin-like_C"/>
</dbReference>
<gene>
    <name evidence="9" type="ORF">G4V39_02010</name>
</gene>
<keyword evidence="10" id="KW-1185">Reference proteome</keyword>
<dbReference type="Proteomes" id="UP000502179">
    <property type="component" value="Chromosome"/>
</dbReference>
<dbReference type="InterPro" id="IPR001610">
    <property type="entry name" value="PAC"/>
</dbReference>
<evidence type="ECO:0000256" key="5">
    <source>
        <dbReference type="ARBA" id="ARBA00022741"/>
    </source>
</evidence>
<dbReference type="GO" id="GO:0000155">
    <property type="term" value="F:phosphorelay sensor kinase activity"/>
    <property type="evidence" value="ECO:0007669"/>
    <property type="project" value="InterPro"/>
</dbReference>
<sequence length="499" mass="56686">MTSGLPLFPLYLVDFIGALIMMFFAFWTSVYSWRLVRKDPTDILWRYLFWLSMALVGLSISRAAGHAARFILLSMELHGIWLKIAPYTGALNTIFFIAVAVSTFYYQNIRQAVERLRRFNMELERRIEERTQELLLSEQKFHRLFENSKDMIYFCNEYGHITDINPAGAAMLGYEEEELVNTPLWRVIAKAEDWEIYYTQLCQLGHITDFETQLLRKDGSICHVLISASAIKDKKGNLVGCEGIAKDMTRFREMTQQLIQSEKLASIGQLAAGVAHEINTPLGIILGYTQILEEDLEENPEAREYLGIIERQTKICRRIVGDLLRFARMGKSGEGEVDINLCVQEVASILSHSLSIEQISLELKLAPDLPRIRGDQEKIRQVLVNLVTNAFQAIGHNGRIEIETTYHPQEEEILITVADTGPGIPPEIIDKIFDPFFTTKEVGQGTGLGLSVSFGIIKDHGGKIKVESPPADKELKKRGIRTVFYIRLPVHRRGETNPP</sequence>
<dbReference type="SUPFAM" id="SSF55874">
    <property type="entry name" value="ATPase domain of HSP90 chaperone/DNA topoisomerase II/histidine kinase"/>
    <property type="match status" value="1"/>
</dbReference>
<dbReference type="PANTHER" id="PTHR43065">
    <property type="entry name" value="SENSOR HISTIDINE KINASE"/>
    <property type="match status" value="1"/>
</dbReference>
<dbReference type="InterPro" id="IPR000014">
    <property type="entry name" value="PAS"/>
</dbReference>
<dbReference type="InterPro" id="IPR005467">
    <property type="entry name" value="His_kinase_dom"/>
</dbReference>
<dbReference type="CDD" id="cd00082">
    <property type="entry name" value="HisKA"/>
    <property type="match status" value="1"/>
</dbReference>
<comment type="catalytic activity">
    <reaction evidence="1">
        <text>ATP + protein L-histidine = ADP + protein N-phospho-L-histidine.</text>
        <dbReference type="EC" id="2.7.13.3"/>
    </reaction>
</comment>
<dbReference type="AlphaFoldDB" id="A0A6G7PU25"/>
<dbReference type="Gene3D" id="1.10.287.130">
    <property type="match status" value="1"/>
</dbReference>
<evidence type="ECO:0000256" key="2">
    <source>
        <dbReference type="ARBA" id="ARBA00012438"/>
    </source>
</evidence>
<dbReference type="EC" id="2.7.13.3" evidence="2"/>
<dbReference type="SMART" id="SM00086">
    <property type="entry name" value="PAC"/>
    <property type="match status" value="1"/>
</dbReference>
<dbReference type="Gene3D" id="3.30.450.20">
    <property type="entry name" value="PAS domain"/>
    <property type="match status" value="1"/>
</dbReference>
<keyword evidence="7" id="KW-0067">ATP-binding</keyword>
<dbReference type="Pfam" id="PF13426">
    <property type="entry name" value="PAS_9"/>
    <property type="match status" value="1"/>
</dbReference>
<keyword evidence="5" id="KW-0547">Nucleotide-binding</keyword>